<feature type="transmembrane region" description="Helical" evidence="5">
    <location>
        <begin position="85"/>
        <end position="106"/>
    </location>
</feature>
<keyword evidence="4 5" id="KW-0472">Membrane</keyword>
<proteinExistence type="predicted"/>
<evidence type="ECO:0000256" key="4">
    <source>
        <dbReference type="ARBA" id="ARBA00023136"/>
    </source>
</evidence>
<dbReference type="GO" id="GO:0016020">
    <property type="term" value="C:membrane"/>
    <property type="evidence" value="ECO:0007669"/>
    <property type="project" value="UniProtKB-SubCell"/>
</dbReference>
<feature type="transmembrane region" description="Helical" evidence="5">
    <location>
        <begin position="273"/>
        <end position="302"/>
    </location>
</feature>
<evidence type="ECO:0000259" key="6">
    <source>
        <dbReference type="Pfam" id="PF03151"/>
    </source>
</evidence>
<organism evidence="7 8">
    <name type="scientific">Sphaeroforma arctica JP610</name>
    <dbReference type="NCBI Taxonomy" id="667725"/>
    <lineage>
        <taxon>Eukaryota</taxon>
        <taxon>Ichthyosporea</taxon>
        <taxon>Ichthyophonida</taxon>
        <taxon>Sphaeroforma</taxon>
    </lineage>
</organism>
<feature type="transmembrane region" description="Helical" evidence="5">
    <location>
        <begin position="138"/>
        <end position="169"/>
    </location>
</feature>
<keyword evidence="3 5" id="KW-1133">Transmembrane helix</keyword>
<keyword evidence="2 5" id="KW-0812">Transmembrane</keyword>
<evidence type="ECO:0000256" key="3">
    <source>
        <dbReference type="ARBA" id="ARBA00022989"/>
    </source>
</evidence>
<evidence type="ECO:0000313" key="7">
    <source>
        <dbReference type="EMBL" id="KNC84842.1"/>
    </source>
</evidence>
<feature type="transmembrane region" description="Helical" evidence="5">
    <location>
        <begin position="233"/>
        <end position="253"/>
    </location>
</feature>
<feature type="transmembrane region" description="Helical" evidence="5">
    <location>
        <begin position="43"/>
        <end position="65"/>
    </location>
</feature>
<dbReference type="InterPro" id="IPR050186">
    <property type="entry name" value="TPT_transporter"/>
</dbReference>
<dbReference type="Pfam" id="PF03151">
    <property type="entry name" value="TPT"/>
    <property type="match status" value="1"/>
</dbReference>
<dbReference type="Proteomes" id="UP000054560">
    <property type="component" value="Unassembled WGS sequence"/>
</dbReference>
<keyword evidence="8" id="KW-1185">Reference proteome</keyword>
<protein>
    <recommendedName>
        <fullName evidence="6">Sugar phosphate transporter domain-containing protein</fullName>
    </recommendedName>
</protein>
<dbReference type="InterPro" id="IPR004853">
    <property type="entry name" value="Sugar_P_trans_dom"/>
</dbReference>
<dbReference type="OrthoDB" id="6418713at2759"/>
<feature type="transmembrane region" description="Helical" evidence="5">
    <location>
        <begin position="189"/>
        <end position="212"/>
    </location>
</feature>
<reference evidence="7 8" key="1">
    <citation type="submission" date="2011-02" db="EMBL/GenBank/DDBJ databases">
        <title>The Genome Sequence of Sphaeroforma arctica JP610.</title>
        <authorList>
            <consortium name="The Broad Institute Genome Sequencing Platform"/>
            <person name="Russ C."/>
            <person name="Cuomo C."/>
            <person name="Young S.K."/>
            <person name="Zeng Q."/>
            <person name="Gargeya S."/>
            <person name="Alvarado L."/>
            <person name="Berlin A."/>
            <person name="Chapman S.B."/>
            <person name="Chen Z."/>
            <person name="Freedman E."/>
            <person name="Gellesch M."/>
            <person name="Goldberg J."/>
            <person name="Griggs A."/>
            <person name="Gujja S."/>
            <person name="Heilman E."/>
            <person name="Heiman D."/>
            <person name="Howarth C."/>
            <person name="Mehta T."/>
            <person name="Neiman D."/>
            <person name="Pearson M."/>
            <person name="Roberts A."/>
            <person name="Saif S."/>
            <person name="Shea T."/>
            <person name="Shenoy N."/>
            <person name="Sisk P."/>
            <person name="Stolte C."/>
            <person name="Sykes S."/>
            <person name="White J."/>
            <person name="Yandava C."/>
            <person name="Burger G."/>
            <person name="Gray M.W."/>
            <person name="Holland P.W.H."/>
            <person name="King N."/>
            <person name="Lang F.B.F."/>
            <person name="Roger A.J."/>
            <person name="Ruiz-Trillo I."/>
            <person name="Haas B."/>
            <person name="Nusbaum C."/>
            <person name="Birren B."/>
        </authorList>
    </citation>
    <scope>NUCLEOTIDE SEQUENCE [LARGE SCALE GENOMIC DNA]</scope>
    <source>
        <strain evidence="7 8">JP610</strain>
    </source>
</reference>
<dbReference type="eggNOG" id="KOG1441">
    <property type="taxonomic scope" value="Eukaryota"/>
</dbReference>
<sequence length="346" mass="37759">MMSKTLATLQDGHAYTIFVCAGWATISTMLIMLNNYILNNDDFHYPIFLCSLGQLCSYIGATVFIRMGWATQNAHLTPMDYVKQILPIGLMSAGTLACGNAAYMYLSVSFIQMLKAGTPAITMFCLFVFGMEKPRRDLLVAVGLIVVSCAVSAYGEIAFAMVGFVLMLLSETFEALKLVMTQKLLHSTFSGPIEALYHTTPITFLCLVALIIPFEGRKILVEDGLDKIAASPLMYLLAGCLGFILNLFIMAVIKRTSSLSFKVLGQAKNVVVVIIGAVFLGNLVTPVQTVSYGVSIAGFFLYQRAMDNKKAENATSKDIESRSQEYTALPLVDEGEGSLRKASHTH</sequence>
<dbReference type="GeneID" id="25903457"/>
<dbReference type="AlphaFoldDB" id="A0A0L0G729"/>
<gene>
    <name evidence="7" type="ORF">SARC_02953</name>
</gene>
<name>A0A0L0G729_9EUKA</name>
<evidence type="ECO:0000313" key="8">
    <source>
        <dbReference type="Proteomes" id="UP000054560"/>
    </source>
</evidence>
<feature type="transmembrane region" description="Helical" evidence="5">
    <location>
        <begin position="112"/>
        <end position="131"/>
    </location>
</feature>
<evidence type="ECO:0000256" key="1">
    <source>
        <dbReference type="ARBA" id="ARBA00004141"/>
    </source>
</evidence>
<comment type="subcellular location">
    <subcellularLocation>
        <location evidence="1">Membrane</location>
        <topology evidence="1">Multi-pass membrane protein</topology>
    </subcellularLocation>
</comment>
<dbReference type="PANTHER" id="PTHR11132">
    <property type="entry name" value="SOLUTE CARRIER FAMILY 35"/>
    <property type="match status" value="1"/>
</dbReference>
<accession>A0A0L0G729</accession>
<evidence type="ECO:0000256" key="5">
    <source>
        <dbReference type="SAM" id="Phobius"/>
    </source>
</evidence>
<dbReference type="RefSeq" id="XP_014158744.1">
    <property type="nucleotide sequence ID" value="XM_014303269.1"/>
</dbReference>
<feature type="transmembrane region" description="Helical" evidence="5">
    <location>
        <begin position="12"/>
        <end position="37"/>
    </location>
</feature>
<feature type="domain" description="Sugar phosphate transporter" evidence="6">
    <location>
        <begin position="18"/>
        <end position="302"/>
    </location>
</feature>
<evidence type="ECO:0000256" key="2">
    <source>
        <dbReference type="ARBA" id="ARBA00022692"/>
    </source>
</evidence>
<dbReference type="EMBL" id="KQ241737">
    <property type="protein sequence ID" value="KNC84842.1"/>
    <property type="molecule type" value="Genomic_DNA"/>
</dbReference>